<dbReference type="Pfam" id="PF00590">
    <property type="entry name" value="TP_methylase"/>
    <property type="match status" value="1"/>
</dbReference>
<evidence type="ECO:0000256" key="2">
    <source>
        <dbReference type="ARBA" id="ARBA00012162"/>
    </source>
</evidence>
<dbReference type="NCBIfam" id="TIGR01469">
    <property type="entry name" value="cobA_cysG_Cterm"/>
    <property type="match status" value="1"/>
</dbReference>
<dbReference type="GO" id="GO:0004851">
    <property type="term" value="F:uroporphyrin-III C-methyltransferase activity"/>
    <property type="evidence" value="ECO:0007669"/>
    <property type="project" value="UniProtKB-EC"/>
</dbReference>
<evidence type="ECO:0000256" key="14">
    <source>
        <dbReference type="SAM" id="MobiDB-lite"/>
    </source>
</evidence>
<dbReference type="SUPFAM" id="SSF53790">
    <property type="entry name" value="Tetrapyrrole methylase"/>
    <property type="match status" value="1"/>
</dbReference>
<keyword evidence="6" id="KW-0949">S-adenosyl-L-methionine</keyword>
<dbReference type="InterPro" id="IPR000878">
    <property type="entry name" value="4pyrrol_Mease"/>
</dbReference>
<evidence type="ECO:0000256" key="11">
    <source>
        <dbReference type="ARBA" id="ARBA00025705"/>
    </source>
</evidence>
<keyword evidence="10" id="KW-0511">Multifunctional enzyme</keyword>
<evidence type="ECO:0000259" key="15">
    <source>
        <dbReference type="Pfam" id="PF00590"/>
    </source>
</evidence>
<keyword evidence="17" id="KW-1185">Reference proteome</keyword>
<dbReference type="AlphaFoldDB" id="A0A1Q8TAR4"/>
<sequence length="290" mass="30860">MPVSSHDVTSRSSRPRRLHGHVALVGAGPGDPELLTLKALRLLQEADMVLHDRLVSEEIVALANPEARRLYVGKARSSHSVPQEGINQALVDWARAGHRVVRLKGGDPFIFGRGGEELETLAQAGVAFEVVPGITAASGCAAYAGIPLTHRDHAQSVRFVTGHLKNGGCDLEWPTLARPGQTLVFYMGLGSLATIRHELQAHGMSGDTPLALIEQGTTARQRVHVGTLASLPEGLLAAIDTGDVRPPTLIVVGDVVSLHGRLEWFEPASSSTQGWRDGKHPTPLDNASSA</sequence>
<dbReference type="InterPro" id="IPR014777">
    <property type="entry name" value="4pyrrole_Mease_sub1"/>
</dbReference>
<dbReference type="InterPro" id="IPR014776">
    <property type="entry name" value="4pyrrole_Mease_sub2"/>
</dbReference>
<dbReference type="UniPathway" id="UPA00262">
    <property type="reaction ID" value="UER00211"/>
</dbReference>
<evidence type="ECO:0000313" key="16">
    <source>
        <dbReference type="EMBL" id="OLO10764.1"/>
    </source>
</evidence>
<dbReference type="OrthoDB" id="9815856at2"/>
<dbReference type="GO" id="GO:0019354">
    <property type="term" value="P:siroheme biosynthetic process"/>
    <property type="evidence" value="ECO:0007669"/>
    <property type="project" value="UniProtKB-UniPathway"/>
</dbReference>
<keyword evidence="8" id="KW-0456">Lyase</keyword>
<evidence type="ECO:0000256" key="7">
    <source>
        <dbReference type="ARBA" id="ARBA00023002"/>
    </source>
</evidence>
<dbReference type="GO" id="GO:0016491">
    <property type="term" value="F:oxidoreductase activity"/>
    <property type="evidence" value="ECO:0007669"/>
    <property type="project" value="UniProtKB-KW"/>
</dbReference>
<dbReference type="PROSITE" id="PS00840">
    <property type="entry name" value="SUMT_2"/>
    <property type="match status" value="1"/>
</dbReference>
<keyword evidence="7" id="KW-0560">Oxidoreductase</keyword>
<dbReference type="GO" id="GO:0032259">
    <property type="term" value="P:methylation"/>
    <property type="evidence" value="ECO:0007669"/>
    <property type="project" value="UniProtKB-KW"/>
</dbReference>
<comment type="caution">
    <text evidence="16">The sequence shown here is derived from an EMBL/GenBank/DDBJ whole genome shotgun (WGS) entry which is preliminary data.</text>
</comment>
<dbReference type="InterPro" id="IPR050161">
    <property type="entry name" value="Siro_Cobalamin_biosynth"/>
</dbReference>
<gene>
    <name evidence="16" type="ORF">BTW10_13820</name>
</gene>
<dbReference type="InterPro" id="IPR003043">
    <property type="entry name" value="Uropor_MeTrfase_CS"/>
</dbReference>
<dbReference type="EMBL" id="MSDQ01000032">
    <property type="protein sequence ID" value="OLO10764.1"/>
    <property type="molecule type" value="Genomic_DNA"/>
</dbReference>
<feature type="region of interest" description="Disordered" evidence="14">
    <location>
        <begin position="269"/>
        <end position="290"/>
    </location>
</feature>
<dbReference type="GO" id="GO:0009236">
    <property type="term" value="P:cobalamin biosynthetic process"/>
    <property type="evidence" value="ECO:0007669"/>
    <property type="project" value="UniProtKB-KW"/>
</dbReference>
<name>A0A1Q8TAR4_9GAMM</name>
<dbReference type="FunFam" id="3.40.1010.10:FF:000001">
    <property type="entry name" value="Siroheme synthase"/>
    <property type="match status" value="1"/>
</dbReference>
<comment type="pathway">
    <text evidence="11">Porphyrin-containing compound metabolism; siroheme biosynthesis; precorrin-2 from uroporphyrinogen III: step 1/1.</text>
</comment>
<dbReference type="GO" id="GO:0016829">
    <property type="term" value="F:lyase activity"/>
    <property type="evidence" value="ECO:0007669"/>
    <property type="project" value="UniProtKB-KW"/>
</dbReference>
<keyword evidence="3" id="KW-0169">Cobalamin biosynthesis</keyword>
<keyword evidence="9" id="KW-0627">Porphyrin biosynthesis</keyword>
<evidence type="ECO:0000313" key="17">
    <source>
        <dbReference type="Proteomes" id="UP000186806"/>
    </source>
</evidence>
<keyword evidence="4 13" id="KW-0489">Methyltransferase</keyword>
<dbReference type="Proteomes" id="UP000186806">
    <property type="component" value="Unassembled WGS sequence"/>
</dbReference>
<evidence type="ECO:0000256" key="4">
    <source>
        <dbReference type="ARBA" id="ARBA00022603"/>
    </source>
</evidence>
<dbReference type="EC" id="2.1.1.107" evidence="2"/>
<evidence type="ECO:0000256" key="12">
    <source>
        <dbReference type="ARBA" id="ARBA00060548"/>
    </source>
</evidence>
<evidence type="ECO:0000256" key="13">
    <source>
        <dbReference type="RuleBase" id="RU003960"/>
    </source>
</evidence>
<dbReference type="NCBIfam" id="NF004790">
    <property type="entry name" value="PRK06136.1"/>
    <property type="match status" value="1"/>
</dbReference>
<dbReference type="PANTHER" id="PTHR45790">
    <property type="entry name" value="SIROHEME SYNTHASE-RELATED"/>
    <property type="match status" value="1"/>
</dbReference>
<dbReference type="Gene3D" id="3.30.950.10">
    <property type="entry name" value="Methyltransferase, Cobalt-precorrin-4 Transmethylase, Domain 2"/>
    <property type="match status" value="1"/>
</dbReference>
<organism evidence="16 17">
    <name type="scientific">Chromohalobacter japonicus</name>
    <dbReference type="NCBI Taxonomy" id="223900"/>
    <lineage>
        <taxon>Bacteria</taxon>
        <taxon>Pseudomonadati</taxon>
        <taxon>Pseudomonadota</taxon>
        <taxon>Gammaproteobacteria</taxon>
        <taxon>Oceanospirillales</taxon>
        <taxon>Halomonadaceae</taxon>
        <taxon>Chromohalobacter</taxon>
    </lineage>
</organism>
<dbReference type="CDD" id="cd11642">
    <property type="entry name" value="SUMT"/>
    <property type="match status" value="1"/>
</dbReference>
<proteinExistence type="inferred from homology"/>
<dbReference type="FunFam" id="3.30.950.10:FF:000001">
    <property type="entry name" value="Siroheme synthase"/>
    <property type="match status" value="1"/>
</dbReference>
<dbReference type="InterPro" id="IPR035996">
    <property type="entry name" value="4pyrrol_Methylase_sf"/>
</dbReference>
<evidence type="ECO:0000256" key="10">
    <source>
        <dbReference type="ARBA" id="ARBA00023268"/>
    </source>
</evidence>
<evidence type="ECO:0000256" key="6">
    <source>
        <dbReference type="ARBA" id="ARBA00022691"/>
    </source>
</evidence>
<dbReference type="STRING" id="223900.GCA_000821045_01464"/>
<dbReference type="PANTHER" id="PTHR45790:SF1">
    <property type="entry name" value="SIROHEME SYNTHASE"/>
    <property type="match status" value="1"/>
</dbReference>
<evidence type="ECO:0000256" key="1">
    <source>
        <dbReference type="ARBA" id="ARBA00005879"/>
    </source>
</evidence>
<comment type="pathway">
    <text evidence="12">Cofactor biosynthesis; adenosylcobalamin biosynthesis; precorrin-2 from uroporphyrinogen III: step 1/1.</text>
</comment>
<evidence type="ECO:0000256" key="8">
    <source>
        <dbReference type="ARBA" id="ARBA00023239"/>
    </source>
</evidence>
<accession>A0A1Q8TAR4</accession>
<protein>
    <recommendedName>
        <fullName evidence="2">uroporphyrinogen-III C-methyltransferase</fullName>
        <ecNumber evidence="2">2.1.1.107</ecNumber>
    </recommendedName>
</protein>
<evidence type="ECO:0000256" key="3">
    <source>
        <dbReference type="ARBA" id="ARBA00022573"/>
    </source>
</evidence>
<dbReference type="PROSITE" id="PS00839">
    <property type="entry name" value="SUMT_1"/>
    <property type="match status" value="1"/>
</dbReference>
<dbReference type="Gene3D" id="3.40.1010.10">
    <property type="entry name" value="Cobalt-precorrin-4 Transmethylase, Domain 1"/>
    <property type="match status" value="1"/>
</dbReference>
<evidence type="ECO:0000256" key="5">
    <source>
        <dbReference type="ARBA" id="ARBA00022679"/>
    </source>
</evidence>
<dbReference type="InterPro" id="IPR006366">
    <property type="entry name" value="CobA/CysG_C"/>
</dbReference>
<evidence type="ECO:0000256" key="9">
    <source>
        <dbReference type="ARBA" id="ARBA00023244"/>
    </source>
</evidence>
<dbReference type="RefSeq" id="WP_040241954.1">
    <property type="nucleotide sequence ID" value="NZ_LN651367.1"/>
</dbReference>
<comment type="similarity">
    <text evidence="1 13">Belongs to the precorrin methyltransferase family.</text>
</comment>
<keyword evidence="5 13" id="KW-0808">Transferase</keyword>
<feature type="domain" description="Tetrapyrrole methylase" evidence="15">
    <location>
        <begin position="22"/>
        <end position="231"/>
    </location>
</feature>
<reference evidence="16 17" key="1">
    <citation type="submission" date="2016-12" db="EMBL/GenBank/DDBJ databases">
        <title>Draft genome sequences of strains Salinicola socius SMB35, Salinicola sp. MH3R3-1 and Chromohalobacter sp. SMB17 from the Verkhnekamsk potash mining region of Russia.</title>
        <authorList>
            <person name="Mavrodi D.V."/>
            <person name="Olsson B.E."/>
            <person name="Korsakova E.S."/>
            <person name="Pyankova A."/>
            <person name="Mavrodi O.V."/>
            <person name="Plotnikova E.G."/>
        </authorList>
    </citation>
    <scope>NUCLEOTIDE SEQUENCE [LARGE SCALE GENOMIC DNA]</scope>
    <source>
        <strain evidence="16 17">SMB17</strain>
    </source>
</reference>